<evidence type="ECO:0000313" key="6">
    <source>
        <dbReference type="EMBL" id="JAS36528.1"/>
    </source>
</evidence>
<comment type="function">
    <text evidence="4">Reversible hydration of carbon dioxide.</text>
</comment>
<keyword evidence="3 4" id="KW-0862">Zinc</keyword>
<dbReference type="GO" id="GO:0004089">
    <property type="term" value="F:carbonate dehydratase activity"/>
    <property type="evidence" value="ECO:0007669"/>
    <property type="project" value="UniProtKB-UniRule"/>
</dbReference>
<feature type="signal peptide" evidence="4">
    <location>
        <begin position="1"/>
        <end position="23"/>
    </location>
</feature>
<evidence type="ECO:0000256" key="1">
    <source>
        <dbReference type="ARBA" id="ARBA00010718"/>
    </source>
</evidence>
<dbReference type="PANTHER" id="PTHR18952">
    <property type="entry name" value="CARBONIC ANHYDRASE"/>
    <property type="match status" value="1"/>
</dbReference>
<dbReference type="Gene3D" id="3.10.200.10">
    <property type="entry name" value="Alpha carbonic anhydrase"/>
    <property type="match status" value="1"/>
</dbReference>
<dbReference type="AlphaFoldDB" id="A0A1B6EF23"/>
<organism evidence="6">
    <name type="scientific">Clastoptera arizonana</name>
    <name type="common">Arizona spittle bug</name>
    <dbReference type="NCBI Taxonomy" id="38151"/>
    <lineage>
        <taxon>Eukaryota</taxon>
        <taxon>Metazoa</taxon>
        <taxon>Ecdysozoa</taxon>
        <taxon>Arthropoda</taxon>
        <taxon>Hexapoda</taxon>
        <taxon>Insecta</taxon>
        <taxon>Pterygota</taxon>
        <taxon>Neoptera</taxon>
        <taxon>Paraneoptera</taxon>
        <taxon>Hemiptera</taxon>
        <taxon>Auchenorrhyncha</taxon>
        <taxon>Cercopoidea</taxon>
        <taxon>Clastopteridae</taxon>
        <taxon>Clastoptera</taxon>
    </lineage>
</organism>
<dbReference type="PROSITE" id="PS00162">
    <property type="entry name" value="ALPHA_CA_1"/>
    <property type="match status" value="1"/>
</dbReference>
<dbReference type="InterPro" id="IPR001148">
    <property type="entry name" value="CA_dom"/>
</dbReference>
<keyword evidence="2 4" id="KW-0479">Metal-binding</keyword>
<evidence type="ECO:0000256" key="2">
    <source>
        <dbReference type="ARBA" id="ARBA00022723"/>
    </source>
</evidence>
<dbReference type="GO" id="GO:0005737">
    <property type="term" value="C:cytoplasm"/>
    <property type="evidence" value="ECO:0007669"/>
    <property type="project" value="TreeGrafter"/>
</dbReference>
<dbReference type="InterPro" id="IPR018338">
    <property type="entry name" value="Carbonic_anhydrase_a-class_CS"/>
</dbReference>
<dbReference type="SUPFAM" id="SSF51069">
    <property type="entry name" value="Carbonic anhydrase"/>
    <property type="match status" value="1"/>
</dbReference>
<accession>A0A1B6EF23</accession>
<evidence type="ECO:0000256" key="3">
    <source>
        <dbReference type="ARBA" id="ARBA00022833"/>
    </source>
</evidence>
<dbReference type="InterPro" id="IPR036398">
    <property type="entry name" value="CA_dom_sf"/>
</dbReference>
<keyword evidence="4" id="KW-0732">Signal</keyword>
<evidence type="ECO:0000259" key="5">
    <source>
        <dbReference type="PROSITE" id="PS51144"/>
    </source>
</evidence>
<comment type="cofactor">
    <cofactor evidence="4">
        <name>Zn(2+)</name>
        <dbReference type="ChEBI" id="CHEBI:29105"/>
    </cofactor>
</comment>
<protein>
    <recommendedName>
        <fullName evidence="4">Carbonic anhydrase</fullName>
        <ecNumber evidence="4">4.2.1.1</ecNumber>
    </recommendedName>
</protein>
<feature type="non-terminal residue" evidence="6">
    <location>
        <position position="1"/>
    </location>
</feature>
<name>A0A1B6EF23_9HEMI</name>
<sequence>LPEMSTLVLLFLLFTVSLKDTSCSDWGYHALDKPETWKGTCSSGKKQSPVDLEILESDKFTVEPLVLINYEKKVKTTFRNNGHTVVLTVDQQCDVGISSGDLRGLYLLDELHFHWGSEHTIDNKRYALELHLVHHKNNYPSKENALNYTQGIAVLGVLFHESEEDNPVLNQLVESLEKVVKTEMSTQLEKPFSPLQLLPEERSHFFRYYGSLTTPPCSESVVWTVFKTSLPISKSQIKHFYNIDSAVGSLGHNFRKIQPLNERKVYFLCDEKTGLGSASSLISNNSTHLLFKMFVLIYYISNQFGNKLYSF</sequence>
<dbReference type="PROSITE" id="PS51144">
    <property type="entry name" value="ALPHA_CA_2"/>
    <property type="match status" value="1"/>
</dbReference>
<dbReference type="GO" id="GO:0008270">
    <property type="term" value="F:zinc ion binding"/>
    <property type="evidence" value="ECO:0007669"/>
    <property type="project" value="UniProtKB-UniRule"/>
</dbReference>
<dbReference type="PANTHER" id="PTHR18952:SF270">
    <property type="entry name" value="CARBONIC ANHYDRASE"/>
    <property type="match status" value="1"/>
</dbReference>
<dbReference type="EMBL" id="GEDC01000770">
    <property type="protein sequence ID" value="JAS36528.1"/>
    <property type="molecule type" value="Transcribed_RNA"/>
</dbReference>
<feature type="domain" description="Alpha-carbonic anhydrase" evidence="5">
    <location>
        <begin position="24"/>
        <end position="269"/>
    </location>
</feature>
<feature type="chain" id="PRO_5025086811" description="Carbonic anhydrase" evidence="4">
    <location>
        <begin position="24"/>
        <end position="311"/>
    </location>
</feature>
<evidence type="ECO:0000256" key="4">
    <source>
        <dbReference type="RuleBase" id="RU367011"/>
    </source>
</evidence>
<dbReference type="SMART" id="SM01057">
    <property type="entry name" value="Carb_anhydrase"/>
    <property type="match status" value="1"/>
</dbReference>
<dbReference type="Pfam" id="PF00194">
    <property type="entry name" value="Carb_anhydrase"/>
    <property type="match status" value="1"/>
</dbReference>
<comment type="similarity">
    <text evidence="1 4">Belongs to the alpha-carbonic anhydrase family.</text>
</comment>
<keyword evidence="4" id="KW-0456">Lyase</keyword>
<reference evidence="6" key="1">
    <citation type="submission" date="2015-12" db="EMBL/GenBank/DDBJ databases">
        <title>De novo transcriptome assembly of four potential Pierce s Disease insect vectors from Arizona vineyards.</title>
        <authorList>
            <person name="Tassone E.E."/>
        </authorList>
    </citation>
    <scope>NUCLEOTIDE SEQUENCE</scope>
</reference>
<dbReference type="CDD" id="cd00326">
    <property type="entry name" value="alpha_CA"/>
    <property type="match status" value="1"/>
</dbReference>
<comment type="catalytic activity">
    <reaction evidence="4">
        <text>hydrogencarbonate + H(+) = CO2 + H2O</text>
        <dbReference type="Rhea" id="RHEA:10748"/>
        <dbReference type="ChEBI" id="CHEBI:15377"/>
        <dbReference type="ChEBI" id="CHEBI:15378"/>
        <dbReference type="ChEBI" id="CHEBI:16526"/>
        <dbReference type="ChEBI" id="CHEBI:17544"/>
        <dbReference type="EC" id="4.2.1.1"/>
    </reaction>
</comment>
<gene>
    <name evidence="6" type="ORF">g.32895</name>
</gene>
<proteinExistence type="inferred from homology"/>
<dbReference type="EC" id="4.2.1.1" evidence="4"/>
<dbReference type="InterPro" id="IPR023561">
    <property type="entry name" value="Carbonic_anhydrase_a-class"/>
</dbReference>